<keyword evidence="2" id="KW-0223">Dioxygenase</keyword>
<dbReference type="GO" id="GO:0051213">
    <property type="term" value="F:dioxygenase activity"/>
    <property type="evidence" value="ECO:0007669"/>
    <property type="project" value="UniProtKB-KW"/>
</dbReference>
<evidence type="ECO:0000259" key="5">
    <source>
        <dbReference type="SMART" id="SM00702"/>
    </source>
</evidence>
<evidence type="ECO:0000256" key="1">
    <source>
        <dbReference type="ARBA" id="ARBA00001961"/>
    </source>
</evidence>
<feature type="domain" description="Prolyl 4-hydroxylase alpha subunit" evidence="5">
    <location>
        <begin position="29"/>
        <end position="191"/>
    </location>
</feature>
<evidence type="ECO:0000256" key="4">
    <source>
        <dbReference type="SAM" id="MobiDB-lite"/>
    </source>
</evidence>
<protein>
    <recommendedName>
        <fullName evidence="5">Prolyl 4-hydroxylase alpha subunit domain-containing protein</fullName>
    </recommendedName>
</protein>
<keyword evidence="3" id="KW-0560">Oxidoreductase</keyword>
<dbReference type="SMART" id="SM00702">
    <property type="entry name" value="P4Hc"/>
    <property type="match status" value="1"/>
</dbReference>
<name>A0AAE0GY01_9CHLO</name>
<gene>
    <name evidence="6" type="ORF">CYMTET_6011</name>
</gene>
<feature type="region of interest" description="Disordered" evidence="4">
    <location>
        <begin position="1"/>
        <end position="20"/>
    </location>
</feature>
<dbReference type="EMBL" id="LGRX02001266">
    <property type="protein sequence ID" value="KAK3286432.1"/>
    <property type="molecule type" value="Genomic_DNA"/>
</dbReference>
<evidence type="ECO:0000313" key="6">
    <source>
        <dbReference type="EMBL" id="KAK3286432.1"/>
    </source>
</evidence>
<dbReference type="Proteomes" id="UP001190700">
    <property type="component" value="Unassembled WGS sequence"/>
</dbReference>
<evidence type="ECO:0000256" key="2">
    <source>
        <dbReference type="ARBA" id="ARBA00022964"/>
    </source>
</evidence>
<accession>A0AAE0GY01</accession>
<dbReference type="InterPro" id="IPR044862">
    <property type="entry name" value="Pro_4_hyd_alph_FE2OG_OXY"/>
</dbReference>
<dbReference type="GO" id="GO:0031418">
    <property type="term" value="F:L-ascorbic acid binding"/>
    <property type="evidence" value="ECO:0007669"/>
    <property type="project" value="InterPro"/>
</dbReference>
<keyword evidence="7" id="KW-1185">Reference proteome</keyword>
<dbReference type="AlphaFoldDB" id="A0AAE0GY01"/>
<comment type="cofactor">
    <cofactor evidence="1">
        <name>L-ascorbate</name>
        <dbReference type="ChEBI" id="CHEBI:38290"/>
    </cofactor>
</comment>
<dbReference type="GO" id="GO:0016705">
    <property type="term" value="F:oxidoreductase activity, acting on paired donors, with incorporation or reduction of molecular oxygen"/>
    <property type="evidence" value="ECO:0007669"/>
    <property type="project" value="InterPro"/>
</dbReference>
<comment type="caution">
    <text evidence="6">The sequence shown here is derived from an EMBL/GenBank/DDBJ whole genome shotgun (WGS) entry which is preliminary data.</text>
</comment>
<feature type="compositionally biased region" description="Basic and acidic residues" evidence="4">
    <location>
        <begin position="1"/>
        <end position="10"/>
    </location>
</feature>
<dbReference type="SUPFAM" id="SSF51197">
    <property type="entry name" value="Clavaminate synthase-like"/>
    <property type="match status" value="1"/>
</dbReference>
<sequence>MNEKEERSLSQDEPNCCCNGKENSSPNLPNVHYLHGLFSDDFIQACRDDMLNILGSTSSNNMYAERFFTRSADLAADLLRHLPPELNIRHVLSDMKYISYPAGGYIAPHVDGIRTDEETGIPSTTSFLLYLEDIPEGEGGETEFLRSIDDDEVLLQIVPRAGSILIFPHTTPHRGAGVGLYPKVLLRGDMY</sequence>
<proteinExistence type="predicted"/>
<evidence type="ECO:0000313" key="7">
    <source>
        <dbReference type="Proteomes" id="UP001190700"/>
    </source>
</evidence>
<organism evidence="6 7">
    <name type="scientific">Cymbomonas tetramitiformis</name>
    <dbReference type="NCBI Taxonomy" id="36881"/>
    <lineage>
        <taxon>Eukaryota</taxon>
        <taxon>Viridiplantae</taxon>
        <taxon>Chlorophyta</taxon>
        <taxon>Pyramimonadophyceae</taxon>
        <taxon>Pyramimonadales</taxon>
        <taxon>Pyramimonadaceae</taxon>
        <taxon>Cymbomonas</taxon>
    </lineage>
</organism>
<dbReference type="Pfam" id="PF13640">
    <property type="entry name" value="2OG-FeII_Oxy_3"/>
    <property type="match status" value="1"/>
</dbReference>
<dbReference type="InterPro" id="IPR006620">
    <property type="entry name" value="Pro_4_hyd_alph"/>
</dbReference>
<reference evidence="6 7" key="1">
    <citation type="journal article" date="2015" name="Genome Biol. Evol.">
        <title>Comparative Genomics of a Bacterivorous Green Alga Reveals Evolutionary Causalities and Consequences of Phago-Mixotrophic Mode of Nutrition.</title>
        <authorList>
            <person name="Burns J.A."/>
            <person name="Paasch A."/>
            <person name="Narechania A."/>
            <person name="Kim E."/>
        </authorList>
    </citation>
    <scope>NUCLEOTIDE SEQUENCE [LARGE SCALE GENOMIC DNA]</scope>
    <source>
        <strain evidence="6 7">PLY_AMNH</strain>
    </source>
</reference>
<dbReference type="Gene3D" id="2.60.120.620">
    <property type="entry name" value="q2cbj1_9rhob like domain"/>
    <property type="match status" value="1"/>
</dbReference>
<dbReference type="GO" id="GO:0005506">
    <property type="term" value="F:iron ion binding"/>
    <property type="evidence" value="ECO:0007669"/>
    <property type="project" value="InterPro"/>
</dbReference>
<evidence type="ECO:0000256" key="3">
    <source>
        <dbReference type="ARBA" id="ARBA00023002"/>
    </source>
</evidence>